<dbReference type="AlphaFoldDB" id="A0A9P6LNB9"/>
<gene>
    <name evidence="3" type="ORF">CkaCkLH20_04410</name>
</gene>
<keyword evidence="2" id="KW-0472">Membrane</keyword>
<comment type="caution">
    <text evidence="3">The sequence shown here is derived from an EMBL/GenBank/DDBJ whole genome shotgun (WGS) entry which is preliminary data.</text>
</comment>
<reference evidence="3" key="1">
    <citation type="submission" date="2020-03" db="EMBL/GenBank/DDBJ databases">
        <authorList>
            <person name="He L."/>
        </authorList>
    </citation>
    <scope>NUCLEOTIDE SEQUENCE</scope>
    <source>
        <strain evidence="3">CkLH20</strain>
    </source>
</reference>
<feature type="region of interest" description="Disordered" evidence="1">
    <location>
        <begin position="110"/>
        <end position="130"/>
    </location>
</feature>
<evidence type="ECO:0000313" key="4">
    <source>
        <dbReference type="Proteomes" id="UP000781932"/>
    </source>
</evidence>
<proteinExistence type="predicted"/>
<name>A0A9P6LNB9_9PEZI</name>
<dbReference type="RefSeq" id="XP_038747833.1">
    <property type="nucleotide sequence ID" value="XM_038887129.1"/>
</dbReference>
<organism evidence="3 4">
    <name type="scientific">Colletotrichum karsti</name>
    <dbReference type="NCBI Taxonomy" id="1095194"/>
    <lineage>
        <taxon>Eukaryota</taxon>
        <taxon>Fungi</taxon>
        <taxon>Dikarya</taxon>
        <taxon>Ascomycota</taxon>
        <taxon>Pezizomycotina</taxon>
        <taxon>Sordariomycetes</taxon>
        <taxon>Hypocreomycetidae</taxon>
        <taxon>Glomerellales</taxon>
        <taxon>Glomerellaceae</taxon>
        <taxon>Colletotrichum</taxon>
        <taxon>Colletotrichum boninense species complex</taxon>
    </lineage>
</organism>
<keyword evidence="2" id="KW-0812">Transmembrane</keyword>
<evidence type="ECO:0000313" key="3">
    <source>
        <dbReference type="EMBL" id="KAF9878372.1"/>
    </source>
</evidence>
<dbReference type="Proteomes" id="UP000781932">
    <property type="component" value="Unassembled WGS sequence"/>
</dbReference>
<evidence type="ECO:0000256" key="1">
    <source>
        <dbReference type="SAM" id="MobiDB-lite"/>
    </source>
</evidence>
<keyword evidence="4" id="KW-1185">Reference proteome</keyword>
<accession>A0A9P6LNB9</accession>
<protein>
    <submittedName>
        <fullName evidence="3">Uncharacterized protein</fullName>
    </submittedName>
</protein>
<sequence length="192" mass="21116">MTNVGTGSSLHLRALKTVVPSEYASASRVRQWLLQHLKNRNVDLLNGPEAFVFLWNGAELHSLHPNHIFGSLISQGIDPQTAHHVVGDVMECLEDYRTRRAACMAAGQVWFPDPEPESDTQPKRRPEPNQRQVILDEDVEALAEHSESAQSWYSSISAAPAGAIAAGLSVAAGLGVMAWWMLSPPEQKEDDK</sequence>
<dbReference type="OrthoDB" id="4807821at2759"/>
<evidence type="ECO:0000256" key="2">
    <source>
        <dbReference type="SAM" id="Phobius"/>
    </source>
</evidence>
<reference evidence="3" key="2">
    <citation type="submission" date="2020-11" db="EMBL/GenBank/DDBJ databases">
        <title>Whole genome sequencing of Colletotrichum sp.</title>
        <authorList>
            <person name="Li H."/>
        </authorList>
    </citation>
    <scope>NUCLEOTIDE SEQUENCE</scope>
    <source>
        <strain evidence="3">CkLH20</strain>
    </source>
</reference>
<dbReference type="GeneID" id="62160203"/>
<dbReference type="EMBL" id="JAATWM020000011">
    <property type="protein sequence ID" value="KAF9878372.1"/>
    <property type="molecule type" value="Genomic_DNA"/>
</dbReference>
<feature type="transmembrane region" description="Helical" evidence="2">
    <location>
        <begin position="161"/>
        <end position="182"/>
    </location>
</feature>
<keyword evidence="2" id="KW-1133">Transmembrane helix</keyword>